<evidence type="ECO:0000313" key="5">
    <source>
        <dbReference type="EMBL" id="AUM73940.1"/>
    </source>
</evidence>
<dbReference type="AlphaFoldDB" id="A0A2K9ME92"/>
<keyword evidence="1 3" id="KW-0963">Cytoplasm</keyword>
<comment type="subcellular location">
    <subcellularLocation>
        <location evidence="3">Cytoplasm</location>
    </subcellularLocation>
</comment>
<dbReference type="PIRSF" id="PIRSF015626">
    <property type="entry name" value="FdhD"/>
    <property type="match status" value="1"/>
</dbReference>
<comment type="caution">
    <text evidence="3">Lacks conserved residue(s) required for the propagation of feature annotation.</text>
</comment>
<evidence type="ECO:0000256" key="2">
    <source>
        <dbReference type="ARBA" id="ARBA00023150"/>
    </source>
</evidence>
<dbReference type="Gene3D" id="3.10.20.10">
    <property type="match status" value="1"/>
</dbReference>
<reference evidence="6" key="1">
    <citation type="submission" date="2017-12" db="EMBL/GenBank/DDBJ databases">
        <title>Genomic analysis of Paracoccus sp. CBA4604.</title>
        <authorList>
            <person name="Roh S.W."/>
            <person name="Kim J.Y."/>
            <person name="Kim J.S."/>
        </authorList>
    </citation>
    <scope>NUCLEOTIDE SEQUENCE [LARGE SCALE GENOMIC DNA]</scope>
    <source>
        <strain evidence="6">CBA4604</strain>
    </source>
</reference>
<dbReference type="Proteomes" id="UP000234882">
    <property type="component" value="Chromosome"/>
</dbReference>
<dbReference type="InterPro" id="IPR016193">
    <property type="entry name" value="Cytidine_deaminase-like"/>
</dbReference>
<dbReference type="InterPro" id="IPR003786">
    <property type="entry name" value="FdhD"/>
</dbReference>
<dbReference type="OrthoDB" id="3197277at2"/>
<protein>
    <recommendedName>
        <fullName evidence="3">Sulfur carrier protein FdhD</fullName>
    </recommendedName>
</protein>
<evidence type="ECO:0000256" key="1">
    <source>
        <dbReference type="ARBA" id="ARBA00022490"/>
    </source>
</evidence>
<dbReference type="GO" id="GO:0005737">
    <property type="term" value="C:cytoplasm"/>
    <property type="evidence" value="ECO:0007669"/>
    <property type="project" value="UniProtKB-SubCell"/>
</dbReference>
<dbReference type="SUPFAM" id="SSF53927">
    <property type="entry name" value="Cytidine deaminase-like"/>
    <property type="match status" value="1"/>
</dbReference>
<keyword evidence="6" id="KW-1185">Reference proteome</keyword>
<name>A0A2K9ME92_9RHOB</name>
<gene>
    <name evidence="3" type="primary">fdhD</name>
    <name evidence="5" type="ORF">CYR75_06290</name>
</gene>
<dbReference type="PANTHER" id="PTHR30592:SF1">
    <property type="entry name" value="SULFUR CARRIER PROTEIN FDHD"/>
    <property type="match status" value="1"/>
</dbReference>
<dbReference type="HAMAP" id="MF_00187">
    <property type="entry name" value="FdhD"/>
    <property type="match status" value="1"/>
</dbReference>
<dbReference type="Gene3D" id="3.40.140.10">
    <property type="entry name" value="Cytidine Deaminase, domain 2"/>
    <property type="match status" value="1"/>
</dbReference>
<dbReference type="EMBL" id="CP025583">
    <property type="protein sequence ID" value="AUM73940.1"/>
    <property type="molecule type" value="Genomic_DNA"/>
</dbReference>
<comment type="similarity">
    <text evidence="3">Belongs to the FdhD family.</text>
</comment>
<dbReference type="GO" id="GO:0006777">
    <property type="term" value="P:Mo-molybdopterin cofactor biosynthetic process"/>
    <property type="evidence" value="ECO:0007669"/>
    <property type="project" value="UniProtKB-UniRule"/>
</dbReference>
<proteinExistence type="inferred from homology"/>
<feature type="region of interest" description="Disordered" evidence="4">
    <location>
        <begin position="1"/>
        <end position="21"/>
    </location>
</feature>
<dbReference type="Pfam" id="PF02634">
    <property type="entry name" value="FdhD-NarQ"/>
    <property type="match status" value="1"/>
</dbReference>
<evidence type="ECO:0000256" key="3">
    <source>
        <dbReference type="HAMAP-Rule" id="MF_00187"/>
    </source>
</evidence>
<dbReference type="KEGG" id="paru:CYR75_06290"/>
<dbReference type="RefSeq" id="WP_101499291.1">
    <property type="nucleotide sequence ID" value="NZ_CP025583.1"/>
</dbReference>
<accession>A0A2K9ME92</accession>
<keyword evidence="2 3" id="KW-0501">Molybdenum cofactor biosynthesis</keyword>
<sequence>MTKVRQIDLPDAPPTATTPVQRLGDGAALNVELAQETAIAISYDGTTQAVLMASPADLVDFAYGFSLTEGIADPAEIDAVTPETVEHGIDLRIWLKRTASERFIGRRRRMVGPVGCGLCGVETLAAAMRPLPHVTGDCVITTDDLDMALAAMEGGQRLRDATGASHAAGFLLPGRGLVALREDVGRHNALDKLAGAMLRGEDAGRIGQGAVVMTSRISVDLVQKSVLMGAAALIALSAPTQAAVTAAQAAGLGLAGRARSSARAEIYAHPQRFGL</sequence>
<dbReference type="NCBIfam" id="TIGR00129">
    <property type="entry name" value="fdhD_narQ"/>
    <property type="match status" value="1"/>
</dbReference>
<feature type="active site" description="Cysteine persulfide intermediate" evidence="3">
    <location>
        <position position="116"/>
    </location>
</feature>
<evidence type="ECO:0000256" key="4">
    <source>
        <dbReference type="SAM" id="MobiDB-lite"/>
    </source>
</evidence>
<evidence type="ECO:0000313" key="6">
    <source>
        <dbReference type="Proteomes" id="UP000234882"/>
    </source>
</evidence>
<comment type="function">
    <text evidence="3">Required for formate dehydrogenase (FDH) activity. Acts as a sulfur carrier protein that transfers sulfur from IscS to the molybdenum cofactor prior to its insertion into FDH.</text>
</comment>
<keyword evidence="5" id="KW-0808">Transferase</keyword>
<dbReference type="GO" id="GO:0097163">
    <property type="term" value="F:sulfur carrier activity"/>
    <property type="evidence" value="ECO:0007669"/>
    <property type="project" value="UniProtKB-UniRule"/>
</dbReference>
<organism evidence="5 6">
    <name type="scientific">Paracoccus jeotgali</name>
    <dbReference type="NCBI Taxonomy" id="2065379"/>
    <lineage>
        <taxon>Bacteria</taxon>
        <taxon>Pseudomonadati</taxon>
        <taxon>Pseudomonadota</taxon>
        <taxon>Alphaproteobacteria</taxon>
        <taxon>Rhodobacterales</taxon>
        <taxon>Paracoccaceae</taxon>
        <taxon>Paracoccus</taxon>
    </lineage>
</organism>
<dbReference type="PANTHER" id="PTHR30592">
    <property type="entry name" value="FORMATE DEHYDROGENASE"/>
    <property type="match status" value="1"/>
</dbReference>
<dbReference type="GO" id="GO:0016783">
    <property type="term" value="F:sulfurtransferase activity"/>
    <property type="evidence" value="ECO:0007669"/>
    <property type="project" value="InterPro"/>
</dbReference>